<evidence type="ECO:0000313" key="1">
    <source>
        <dbReference type="EMBL" id="PVD21726.1"/>
    </source>
</evidence>
<dbReference type="EMBL" id="PZQS01000011">
    <property type="protein sequence ID" value="PVD21726.1"/>
    <property type="molecule type" value="Genomic_DNA"/>
</dbReference>
<name>A0A2T7NKP1_POMCA</name>
<protein>
    <submittedName>
        <fullName evidence="1">Uncharacterized protein</fullName>
    </submittedName>
</protein>
<dbReference type="AlphaFoldDB" id="A0A2T7NKP1"/>
<proteinExistence type="predicted"/>
<evidence type="ECO:0000313" key="2">
    <source>
        <dbReference type="Proteomes" id="UP000245119"/>
    </source>
</evidence>
<gene>
    <name evidence="1" type="ORF">C0Q70_17526</name>
</gene>
<sequence>MFGGTRDEGYLCHRSPSAQRASDGVLLQKNSFHAPSTRRQHATLHADNAHLGPVNRCSRLFPPASSSPRHLLGAGSGWGAPEGGTDLGLLSTLTLAPPFFFN</sequence>
<keyword evidence="2" id="KW-1185">Reference proteome</keyword>
<organism evidence="1 2">
    <name type="scientific">Pomacea canaliculata</name>
    <name type="common">Golden apple snail</name>
    <dbReference type="NCBI Taxonomy" id="400727"/>
    <lineage>
        <taxon>Eukaryota</taxon>
        <taxon>Metazoa</taxon>
        <taxon>Spiralia</taxon>
        <taxon>Lophotrochozoa</taxon>
        <taxon>Mollusca</taxon>
        <taxon>Gastropoda</taxon>
        <taxon>Caenogastropoda</taxon>
        <taxon>Architaenioglossa</taxon>
        <taxon>Ampullarioidea</taxon>
        <taxon>Ampullariidae</taxon>
        <taxon>Pomacea</taxon>
    </lineage>
</organism>
<dbReference type="Proteomes" id="UP000245119">
    <property type="component" value="Linkage Group LG11"/>
</dbReference>
<reference evidence="1 2" key="1">
    <citation type="submission" date="2018-04" db="EMBL/GenBank/DDBJ databases">
        <title>The genome of golden apple snail Pomacea canaliculata provides insight into stress tolerance and invasive adaptation.</title>
        <authorList>
            <person name="Liu C."/>
            <person name="Liu B."/>
            <person name="Ren Y."/>
            <person name="Zhang Y."/>
            <person name="Wang H."/>
            <person name="Li S."/>
            <person name="Jiang F."/>
            <person name="Yin L."/>
            <person name="Zhang G."/>
            <person name="Qian W."/>
            <person name="Fan W."/>
        </authorList>
    </citation>
    <scope>NUCLEOTIDE SEQUENCE [LARGE SCALE GENOMIC DNA]</scope>
    <source>
        <strain evidence="1">SZHN2017</strain>
        <tissue evidence="1">Muscle</tissue>
    </source>
</reference>
<accession>A0A2T7NKP1</accession>
<comment type="caution">
    <text evidence="1">The sequence shown here is derived from an EMBL/GenBank/DDBJ whole genome shotgun (WGS) entry which is preliminary data.</text>
</comment>